<sequence>MRVPQCMGERTCGLDRGRIFGRNSMRAICYVGAIGLIVPMASHAFGQDAALGEKVFLKCKACHVPDTDQNKIGPSLKGLLGRTAGTQAGFKYSAAMADAGKGGMAWDEATLASYLHDPKGVVKGTKMAFPGLKQDKDVADVIAYLKQFSP</sequence>
<keyword evidence="5 6" id="KW-0408">Iron</keyword>
<gene>
    <name evidence="8" type="ORF">J2T09_001061</name>
</gene>
<evidence type="ECO:0000256" key="5">
    <source>
        <dbReference type="ARBA" id="ARBA00023004"/>
    </source>
</evidence>
<evidence type="ECO:0000259" key="7">
    <source>
        <dbReference type="PROSITE" id="PS51007"/>
    </source>
</evidence>
<name>A0ABT9PPE9_9HYPH</name>
<dbReference type="InterPro" id="IPR002327">
    <property type="entry name" value="Cyt_c_1A/1B"/>
</dbReference>
<feature type="domain" description="Cytochrome c" evidence="7">
    <location>
        <begin position="47"/>
        <end position="149"/>
    </location>
</feature>
<dbReference type="Pfam" id="PF00034">
    <property type="entry name" value="Cytochrom_C"/>
    <property type="match status" value="1"/>
</dbReference>
<accession>A0ABT9PPE9</accession>
<keyword evidence="2 6" id="KW-0349">Heme</keyword>
<dbReference type="Proteomes" id="UP001241472">
    <property type="component" value="Unassembled WGS sequence"/>
</dbReference>
<keyword evidence="4" id="KW-0249">Electron transport</keyword>
<dbReference type="PROSITE" id="PS51007">
    <property type="entry name" value="CYTC"/>
    <property type="match status" value="1"/>
</dbReference>
<evidence type="ECO:0000313" key="8">
    <source>
        <dbReference type="EMBL" id="MDP9836317.1"/>
    </source>
</evidence>
<evidence type="ECO:0000256" key="6">
    <source>
        <dbReference type="PROSITE-ProRule" id="PRU00433"/>
    </source>
</evidence>
<dbReference type="EMBL" id="JAUSRF010000003">
    <property type="protein sequence ID" value="MDP9836317.1"/>
    <property type="molecule type" value="Genomic_DNA"/>
</dbReference>
<dbReference type="InterPro" id="IPR009056">
    <property type="entry name" value="Cyt_c-like_dom"/>
</dbReference>
<proteinExistence type="predicted"/>
<dbReference type="PRINTS" id="PR00604">
    <property type="entry name" value="CYTCHRMECIAB"/>
</dbReference>
<keyword evidence="1" id="KW-0813">Transport</keyword>
<keyword evidence="9" id="KW-1185">Reference proteome</keyword>
<protein>
    <submittedName>
        <fullName evidence="8">Cytochrome c</fullName>
    </submittedName>
</protein>
<comment type="caution">
    <text evidence="8">The sequence shown here is derived from an EMBL/GenBank/DDBJ whole genome shotgun (WGS) entry which is preliminary data.</text>
</comment>
<evidence type="ECO:0000256" key="3">
    <source>
        <dbReference type="ARBA" id="ARBA00022723"/>
    </source>
</evidence>
<reference evidence="8 9" key="1">
    <citation type="submission" date="2023-07" db="EMBL/GenBank/DDBJ databases">
        <title>Sorghum-associated microbial communities from plants grown in Nebraska, USA.</title>
        <authorList>
            <person name="Schachtman D."/>
        </authorList>
    </citation>
    <scope>NUCLEOTIDE SEQUENCE [LARGE SCALE GENOMIC DNA]</scope>
    <source>
        <strain evidence="8 9">DS1307</strain>
    </source>
</reference>
<dbReference type="InterPro" id="IPR036909">
    <property type="entry name" value="Cyt_c-like_dom_sf"/>
</dbReference>
<evidence type="ECO:0000256" key="1">
    <source>
        <dbReference type="ARBA" id="ARBA00022448"/>
    </source>
</evidence>
<organism evidence="8 9">
    <name type="scientific">Neorhizobium huautlense</name>
    <dbReference type="NCBI Taxonomy" id="67774"/>
    <lineage>
        <taxon>Bacteria</taxon>
        <taxon>Pseudomonadati</taxon>
        <taxon>Pseudomonadota</taxon>
        <taxon>Alphaproteobacteria</taxon>
        <taxon>Hyphomicrobiales</taxon>
        <taxon>Rhizobiaceae</taxon>
        <taxon>Rhizobium/Agrobacterium group</taxon>
        <taxon>Neorhizobium</taxon>
    </lineage>
</organism>
<evidence type="ECO:0000256" key="4">
    <source>
        <dbReference type="ARBA" id="ARBA00022982"/>
    </source>
</evidence>
<keyword evidence="3 6" id="KW-0479">Metal-binding</keyword>
<dbReference type="PANTHER" id="PTHR11961">
    <property type="entry name" value="CYTOCHROME C"/>
    <property type="match status" value="1"/>
</dbReference>
<evidence type="ECO:0000256" key="2">
    <source>
        <dbReference type="ARBA" id="ARBA00022617"/>
    </source>
</evidence>
<dbReference type="SUPFAM" id="SSF46626">
    <property type="entry name" value="Cytochrome c"/>
    <property type="match status" value="1"/>
</dbReference>
<evidence type="ECO:0000313" key="9">
    <source>
        <dbReference type="Proteomes" id="UP001241472"/>
    </source>
</evidence>
<dbReference type="Gene3D" id="1.10.760.10">
    <property type="entry name" value="Cytochrome c-like domain"/>
    <property type="match status" value="1"/>
</dbReference>